<organism evidence="9 10">
    <name type="scientific">Demequina zhanjiangensis</name>
    <dbReference type="NCBI Taxonomy" id="3051659"/>
    <lineage>
        <taxon>Bacteria</taxon>
        <taxon>Bacillati</taxon>
        <taxon>Actinomycetota</taxon>
        <taxon>Actinomycetes</taxon>
        <taxon>Micrococcales</taxon>
        <taxon>Demequinaceae</taxon>
        <taxon>Demequina</taxon>
    </lineage>
</organism>
<gene>
    <name evidence="9" type="ORF">QQX04_04905</name>
</gene>
<dbReference type="InterPro" id="IPR004089">
    <property type="entry name" value="MCPsignal_dom"/>
</dbReference>
<feature type="transmembrane region" description="Helical" evidence="6">
    <location>
        <begin position="20"/>
        <end position="42"/>
    </location>
</feature>
<dbReference type="PROSITE" id="PS50111">
    <property type="entry name" value="CHEMOTAXIS_TRANSDUC_2"/>
    <property type="match status" value="1"/>
</dbReference>
<dbReference type="PROSITE" id="PS50885">
    <property type="entry name" value="HAMP"/>
    <property type="match status" value="1"/>
</dbReference>
<dbReference type="Proteomes" id="UP001172738">
    <property type="component" value="Unassembled WGS sequence"/>
</dbReference>
<dbReference type="Pfam" id="PF00015">
    <property type="entry name" value="MCPsignal"/>
    <property type="match status" value="1"/>
</dbReference>
<name>A0ABT8FZL2_9MICO</name>
<keyword evidence="2 6" id="KW-1133">Transmembrane helix</keyword>
<dbReference type="PANTHER" id="PTHR32089">
    <property type="entry name" value="METHYL-ACCEPTING CHEMOTAXIS PROTEIN MCPB"/>
    <property type="match status" value="1"/>
</dbReference>
<feature type="domain" description="Methyl-accepting transducer" evidence="7">
    <location>
        <begin position="274"/>
        <end position="507"/>
    </location>
</feature>
<sequence length="532" mass="54120">MNGPLVGTLRRRGIRVSLRWQLAGVVGVVMVMLGGASIVASLELRDQGADSYHAVSDVGGVFARIITLDEALDSVRIHSAAMASLSGGEAEAAWVEQQALYGDVDEALAALRDVTDDAFGSPLDTVALEEAWARYRDNEAVVTGEAVGNTLLAESSRDTVGESLDAAAADLATQTSARVEELALQSQADGRDAVVLVIGLVAGGVLLSGIAALVLGAALGRSVRRVRQALEAMAEGDLTVAASVDSPDEMGDMAAALTITQASLRSTMEQVVASARTVASAADQLAAANAQIAAGTAQSSLQATEVARTAGEVNDSVEAVAVGSEQMGSSIAEISGHANDAATVAASATQMAHTTTEHVARLGVSSQEIGEVIKVITTIAEQTNLLALNATIEAARAGDAGRGFAVVASEVKELAQETARATEQVAQRVAAIQSDAADSSRAIGEIGDIIDRIDGLQNQIAAAVVEQTATAAEISRSAALAATGTSGIAESVSGMARDSSEASEVLTGVGDSVAELAQLAGDLRDQVSHFHY</sequence>
<evidence type="ECO:0000259" key="8">
    <source>
        <dbReference type="PROSITE" id="PS50885"/>
    </source>
</evidence>
<feature type="transmembrane region" description="Helical" evidence="6">
    <location>
        <begin position="193"/>
        <end position="219"/>
    </location>
</feature>
<evidence type="ECO:0000313" key="10">
    <source>
        <dbReference type="Proteomes" id="UP001172738"/>
    </source>
</evidence>
<dbReference type="EMBL" id="JAUHPV010000002">
    <property type="protein sequence ID" value="MDN4472328.1"/>
    <property type="molecule type" value="Genomic_DNA"/>
</dbReference>
<evidence type="ECO:0000256" key="1">
    <source>
        <dbReference type="ARBA" id="ARBA00022692"/>
    </source>
</evidence>
<keyword evidence="1 6" id="KW-0812">Transmembrane</keyword>
<comment type="caution">
    <text evidence="9">The sequence shown here is derived from an EMBL/GenBank/DDBJ whole genome shotgun (WGS) entry which is preliminary data.</text>
</comment>
<proteinExistence type="inferred from homology"/>
<dbReference type="CDD" id="cd06225">
    <property type="entry name" value="HAMP"/>
    <property type="match status" value="1"/>
</dbReference>
<evidence type="ECO:0000256" key="3">
    <source>
        <dbReference type="ARBA" id="ARBA00023224"/>
    </source>
</evidence>
<evidence type="ECO:0000256" key="6">
    <source>
        <dbReference type="SAM" id="Phobius"/>
    </source>
</evidence>
<comment type="similarity">
    <text evidence="4">Belongs to the methyl-accepting chemotaxis (MCP) protein family.</text>
</comment>
<feature type="domain" description="HAMP" evidence="8">
    <location>
        <begin position="217"/>
        <end position="269"/>
    </location>
</feature>
<dbReference type="SMART" id="SM00283">
    <property type="entry name" value="MA"/>
    <property type="match status" value="1"/>
</dbReference>
<protein>
    <submittedName>
        <fullName evidence="9">Methyl-accepting chemotaxis protein</fullName>
    </submittedName>
</protein>
<dbReference type="PANTHER" id="PTHR32089:SF112">
    <property type="entry name" value="LYSOZYME-LIKE PROTEIN-RELATED"/>
    <property type="match status" value="1"/>
</dbReference>
<keyword evidence="3 5" id="KW-0807">Transducer</keyword>
<accession>A0ABT8FZL2</accession>
<evidence type="ECO:0000256" key="2">
    <source>
        <dbReference type="ARBA" id="ARBA00022989"/>
    </source>
</evidence>
<evidence type="ECO:0000256" key="5">
    <source>
        <dbReference type="PROSITE-ProRule" id="PRU00284"/>
    </source>
</evidence>
<evidence type="ECO:0000256" key="4">
    <source>
        <dbReference type="ARBA" id="ARBA00029447"/>
    </source>
</evidence>
<dbReference type="Gene3D" id="1.10.287.950">
    <property type="entry name" value="Methyl-accepting chemotaxis protein"/>
    <property type="match status" value="1"/>
</dbReference>
<dbReference type="Pfam" id="PF00672">
    <property type="entry name" value="HAMP"/>
    <property type="match status" value="1"/>
</dbReference>
<evidence type="ECO:0000313" key="9">
    <source>
        <dbReference type="EMBL" id="MDN4472328.1"/>
    </source>
</evidence>
<dbReference type="SUPFAM" id="SSF58104">
    <property type="entry name" value="Methyl-accepting chemotaxis protein (MCP) signaling domain"/>
    <property type="match status" value="1"/>
</dbReference>
<dbReference type="InterPro" id="IPR003660">
    <property type="entry name" value="HAMP_dom"/>
</dbReference>
<dbReference type="RefSeq" id="WP_301126791.1">
    <property type="nucleotide sequence ID" value="NZ_JAUHPV010000002.1"/>
</dbReference>
<keyword evidence="10" id="KW-1185">Reference proteome</keyword>
<keyword evidence="6" id="KW-0472">Membrane</keyword>
<evidence type="ECO:0000259" key="7">
    <source>
        <dbReference type="PROSITE" id="PS50111"/>
    </source>
</evidence>
<dbReference type="SMART" id="SM00304">
    <property type="entry name" value="HAMP"/>
    <property type="match status" value="1"/>
</dbReference>
<reference evidence="9" key="1">
    <citation type="submission" date="2023-06" db="EMBL/GenBank/DDBJ databases">
        <title>SYSU T00b26.</title>
        <authorList>
            <person name="Gao L."/>
            <person name="Fang B.-Z."/>
            <person name="Li W.-J."/>
        </authorList>
    </citation>
    <scope>NUCLEOTIDE SEQUENCE</scope>
    <source>
        <strain evidence="9">SYSU T00b26</strain>
    </source>
</reference>